<keyword evidence="2" id="KW-0540">Nuclease</keyword>
<protein>
    <submittedName>
        <fullName evidence="2">Restriction endonuclease</fullName>
    </submittedName>
</protein>
<evidence type="ECO:0000313" key="3">
    <source>
        <dbReference type="Proteomes" id="UP000802392"/>
    </source>
</evidence>
<dbReference type="Pfam" id="PF13391">
    <property type="entry name" value="HNH_2"/>
    <property type="match status" value="1"/>
</dbReference>
<sequence length="392" mass="42974">MRALSELTDASAIARTVAEFQALGRTAFLKKYEQQASHRYFADVDGTLVDSKPLLAVAYGKQHPANGPLSIRLFSGGEETRQTLKRFGIELVVRDDHQPSPQYGEIPECPPGTIFANRREAYDAGVHRTLQAGIAGQSHGTQSICLSAGYSDDEIQGDLITYTGFGGRNPNSGRHIADQKLEQGNLGLVENHNLGRPVRVLVKESVLTGVRSHEQYIYLGLFTVTSWSWGIRDGWKVLIYQLRAVAGDSLMPDETAIALTRGEDLAPLRRASQIYRIVRNYEVTTSVKRLYDHKCQICGTRLVTSAGPYSEGAHVRPLGIPHNGPDTLDNILCLCPNCHKLLDGHALTIRPDGTVLNLGEPVGQLTISAAHGLNFEHIAYQEQISSSVSGRR</sequence>
<dbReference type="GO" id="GO:0004519">
    <property type="term" value="F:endonuclease activity"/>
    <property type="evidence" value="ECO:0007669"/>
    <property type="project" value="UniProtKB-KW"/>
</dbReference>
<proteinExistence type="predicted"/>
<dbReference type="Gene3D" id="1.10.30.50">
    <property type="match status" value="1"/>
</dbReference>
<dbReference type="InterPro" id="IPR045134">
    <property type="entry name" value="UHRF1/2-like"/>
</dbReference>
<dbReference type="Gene3D" id="2.30.280.10">
    <property type="entry name" value="SRA-YDG"/>
    <property type="match status" value="1"/>
</dbReference>
<dbReference type="SMART" id="SM00507">
    <property type="entry name" value="HNHc"/>
    <property type="match status" value="1"/>
</dbReference>
<evidence type="ECO:0000259" key="1">
    <source>
        <dbReference type="PROSITE" id="PS51015"/>
    </source>
</evidence>
<dbReference type="Pfam" id="PF02182">
    <property type="entry name" value="SAD_SRA"/>
    <property type="match status" value="1"/>
</dbReference>
<gene>
    <name evidence="2" type="ORF">FHR86_001083</name>
</gene>
<keyword evidence="3" id="KW-1185">Reference proteome</keyword>
<dbReference type="CDD" id="cd00085">
    <property type="entry name" value="HNHc"/>
    <property type="match status" value="1"/>
</dbReference>
<keyword evidence="2" id="KW-0255">Endonuclease</keyword>
<dbReference type="PROSITE" id="PS51015">
    <property type="entry name" value="YDG"/>
    <property type="match status" value="1"/>
</dbReference>
<dbReference type="InterPro" id="IPR015947">
    <property type="entry name" value="PUA-like_sf"/>
</dbReference>
<dbReference type="InterPro" id="IPR036987">
    <property type="entry name" value="SRA-YDG_sf"/>
</dbReference>
<dbReference type="SUPFAM" id="SSF88697">
    <property type="entry name" value="PUA domain-like"/>
    <property type="match status" value="1"/>
</dbReference>
<keyword evidence="2" id="KW-0378">Hydrolase</keyword>
<dbReference type="EMBL" id="JAAOZD010000002">
    <property type="protein sequence ID" value="NIJ00770.1"/>
    <property type="molecule type" value="Genomic_DNA"/>
</dbReference>
<dbReference type="InterPro" id="IPR058807">
    <property type="entry name" value="ScoMcrA_N"/>
</dbReference>
<evidence type="ECO:0000313" key="2">
    <source>
        <dbReference type="EMBL" id="NIJ00770.1"/>
    </source>
</evidence>
<name>A0ABX0TFT6_9MICC</name>
<dbReference type="Proteomes" id="UP000802392">
    <property type="component" value="Unassembled WGS sequence"/>
</dbReference>
<accession>A0ABX0TFT6</accession>
<comment type="caution">
    <text evidence="2">The sequence shown here is derived from an EMBL/GenBank/DDBJ whole genome shotgun (WGS) entry which is preliminary data.</text>
</comment>
<dbReference type="Pfam" id="PF26345">
    <property type="entry name" value="ScoMcrA_N"/>
    <property type="match status" value="1"/>
</dbReference>
<dbReference type="RefSeq" id="WP_167264558.1">
    <property type="nucleotide sequence ID" value="NZ_BAAAVO010000009.1"/>
</dbReference>
<reference evidence="2 3" key="1">
    <citation type="submission" date="2020-03" db="EMBL/GenBank/DDBJ databases">
        <title>Genomic Encyclopedia of Type Strains, Phase III (KMG-III): the genomes of soil and plant-associated and newly described type strains.</title>
        <authorList>
            <person name="Whitman W."/>
        </authorList>
    </citation>
    <scope>NUCLEOTIDE SEQUENCE [LARGE SCALE GENOMIC DNA]</scope>
    <source>
        <strain evidence="2 3">CECT 4207</strain>
    </source>
</reference>
<organism evidence="2 3">
    <name type="scientific">Paenarthrobacter ilicis</name>
    <dbReference type="NCBI Taxonomy" id="43665"/>
    <lineage>
        <taxon>Bacteria</taxon>
        <taxon>Bacillati</taxon>
        <taxon>Actinomycetota</taxon>
        <taxon>Actinomycetes</taxon>
        <taxon>Micrococcales</taxon>
        <taxon>Micrococcaceae</taxon>
        <taxon>Paenarthrobacter</taxon>
    </lineage>
</organism>
<dbReference type="SMART" id="SM00466">
    <property type="entry name" value="SRA"/>
    <property type="match status" value="1"/>
</dbReference>
<dbReference type="PANTHER" id="PTHR14140:SF27">
    <property type="entry name" value="OS04G0289800 PROTEIN"/>
    <property type="match status" value="1"/>
</dbReference>
<dbReference type="InterPro" id="IPR003615">
    <property type="entry name" value="HNH_nuc"/>
</dbReference>
<dbReference type="InterPro" id="IPR003105">
    <property type="entry name" value="SRA_YDG"/>
</dbReference>
<feature type="domain" description="YDG" evidence="1">
    <location>
        <begin position="104"/>
        <end position="244"/>
    </location>
</feature>
<dbReference type="PANTHER" id="PTHR14140">
    <property type="entry name" value="E3 UBIQUITIN-PROTEIN LIGASE UHRF-RELATED"/>
    <property type="match status" value="1"/>
</dbReference>